<comment type="caution">
    <text evidence="2">The sequence shown here is derived from an EMBL/GenBank/DDBJ whole genome shotgun (WGS) entry which is preliminary data.</text>
</comment>
<keyword evidence="3" id="KW-1185">Reference proteome</keyword>
<evidence type="ECO:0000313" key="3">
    <source>
        <dbReference type="Proteomes" id="UP000552709"/>
    </source>
</evidence>
<feature type="signal peptide" evidence="1">
    <location>
        <begin position="1"/>
        <end position="21"/>
    </location>
</feature>
<evidence type="ECO:0000313" key="2">
    <source>
        <dbReference type="EMBL" id="MBB5363105.1"/>
    </source>
</evidence>
<reference evidence="2 3" key="1">
    <citation type="submission" date="2020-08" db="EMBL/GenBank/DDBJ databases">
        <title>Genomic Encyclopedia of Type Strains, Phase IV (KMG-IV): sequencing the most valuable type-strain genomes for metagenomic binning, comparative biology and taxonomic classification.</title>
        <authorList>
            <person name="Goeker M."/>
        </authorList>
    </citation>
    <scope>NUCLEOTIDE SEQUENCE [LARGE SCALE GENOMIC DNA]</scope>
    <source>
        <strain evidence="2 3">DSM 27939</strain>
    </source>
</reference>
<name>A0A7W8NEX1_9DEIO</name>
<dbReference type="Proteomes" id="UP000552709">
    <property type="component" value="Unassembled WGS sequence"/>
</dbReference>
<organism evidence="2 3">
    <name type="scientific">Deinococcus humi</name>
    <dbReference type="NCBI Taxonomy" id="662880"/>
    <lineage>
        <taxon>Bacteria</taxon>
        <taxon>Thermotogati</taxon>
        <taxon>Deinococcota</taxon>
        <taxon>Deinococci</taxon>
        <taxon>Deinococcales</taxon>
        <taxon>Deinococcaceae</taxon>
        <taxon>Deinococcus</taxon>
    </lineage>
</organism>
<protein>
    <submittedName>
        <fullName evidence="2">Uncharacterized protein</fullName>
    </submittedName>
</protein>
<feature type="chain" id="PRO_5030735596" evidence="1">
    <location>
        <begin position="22"/>
        <end position="147"/>
    </location>
</feature>
<dbReference type="RefSeq" id="WP_184131353.1">
    <property type="nucleotide sequence ID" value="NZ_JACHFL010000004.1"/>
</dbReference>
<sequence>MQKSKFLGLLTGALALGSATAAQTTALDNWTDKWLEKLTAEATELFTGPFAYQELGMLAETCVQAAQELKGVIKGIPRAVLAQKALGAAARAALPDNYEGWALMLIDGPGAAILIEAAFQRLFGPEAQEAAAAPIVDAPEVAEGGIQ</sequence>
<keyword evidence="1" id="KW-0732">Signal</keyword>
<dbReference type="EMBL" id="JACHFL010000004">
    <property type="protein sequence ID" value="MBB5363105.1"/>
    <property type="molecule type" value="Genomic_DNA"/>
</dbReference>
<gene>
    <name evidence="2" type="ORF">HNQ08_002203</name>
</gene>
<accession>A0A7W8NEX1</accession>
<dbReference type="AlphaFoldDB" id="A0A7W8NEX1"/>
<evidence type="ECO:0000256" key="1">
    <source>
        <dbReference type="SAM" id="SignalP"/>
    </source>
</evidence>
<proteinExistence type="predicted"/>